<feature type="transmembrane region" description="Helical" evidence="1">
    <location>
        <begin position="63"/>
        <end position="80"/>
    </location>
</feature>
<keyword evidence="1" id="KW-1133">Transmembrane helix</keyword>
<keyword evidence="1" id="KW-0472">Membrane</keyword>
<reference evidence="2 3" key="1">
    <citation type="submission" date="2024-03" db="EMBL/GenBank/DDBJ databases">
        <title>Pseudoalteromonas qingdaonensis sp. nov., isolated from the intestines of marine benthic organisms.</title>
        <authorList>
            <person name="Lin X."/>
            <person name="Fang S."/>
            <person name="Hu X."/>
        </authorList>
    </citation>
    <scope>NUCLEOTIDE SEQUENCE [LARGE SCALE GENOMIC DNA]</scope>
    <source>
        <strain evidence="2 3">YIC-827</strain>
    </source>
</reference>
<dbReference type="RefSeq" id="WP_342677972.1">
    <property type="nucleotide sequence ID" value="NZ_JBCGCU010000007.1"/>
</dbReference>
<name>A0ABU9MWE6_9GAMM</name>
<dbReference type="Proteomes" id="UP001447008">
    <property type="component" value="Unassembled WGS sequence"/>
</dbReference>
<protein>
    <submittedName>
        <fullName evidence="2">DUF6170 family protein</fullName>
    </submittedName>
</protein>
<proteinExistence type="predicted"/>
<dbReference type="InterPro" id="IPR046168">
    <property type="entry name" value="DUF6170"/>
</dbReference>
<comment type="caution">
    <text evidence="2">The sequence shown here is derived from an EMBL/GenBank/DDBJ whole genome shotgun (WGS) entry which is preliminary data.</text>
</comment>
<organism evidence="2 3">
    <name type="scientific">Pseudoalteromonas qingdaonensis</name>
    <dbReference type="NCBI Taxonomy" id="3131913"/>
    <lineage>
        <taxon>Bacteria</taxon>
        <taxon>Pseudomonadati</taxon>
        <taxon>Pseudomonadota</taxon>
        <taxon>Gammaproteobacteria</taxon>
        <taxon>Alteromonadales</taxon>
        <taxon>Pseudoalteromonadaceae</taxon>
        <taxon>Pseudoalteromonas</taxon>
    </lineage>
</organism>
<evidence type="ECO:0000256" key="1">
    <source>
        <dbReference type="SAM" id="Phobius"/>
    </source>
</evidence>
<evidence type="ECO:0000313" key="2">
    <source>
        <dbReference type="EMBL" id="MEM0515380.1"/>
    </source>
</evidence>
<keyword evidence="3" id="KW-1185">Reference proteome</keyword>
<keyword evidence="1" id="KW-0812">Transmembrane</keyword>
<feature type="transmembrane region" description="Helical" evidence="1">
    <location>
        <begin position="37"/>
        <end position="57"/>
    </location>
</feature>
<accession>A0ABU9MWE6</accession>
<dbReference type="Pfam" id="PF19667">
    <property type="entry name" value="DUF6170"/>
    <property type="match status" value="1"/>
</dbReference>
<sequence length="100" mass="11590">MIYFLASQIPKLQSFSHRQRLQLVADALELLSAQERILLNIIKLLLITPLFLLLVRFEGWKMVPWLLLAGLAYPVLVLPVRHYFACRHLDQAITEHKKGS</sequence>
<gene>
    <name evidence="2" type="ORF">WCN91_08025</name>
</gene>
<dbReference type="EMBL" id="JBCGCU010000007">
    <property type="protein sequence ID" value="MEM0515380.1"/>
    <property type="molecule type" value="Genomic_DNA"/>
</dbReference>
<evidence type="ECO:0000313" key="3">
    <source>
        <dbReference type="Proteomes" id="UP001447008"/>
    </source>
</evidence>